<keyword evidence="2" id="KW-0732">Signal</keyword>
<feature type="chain" id="PRO_5012638976" evidence="2">
    <location>
        <begin position="21"/>
        <end position="154"/>
    </location>
</feature>
<dbReference type="AlphaFoldDB" id="A0A1R2C182"/>
<feature type="transmembrane region" description="Helical" evidence="1">
    <location>
        <begin position="113"/>
        <end position="130"/>
    </location>
</feature>
<name>A0A1R2C182_9CILI</name>
<protein>
    <submittedName>
        <fullName evidence="3">Uncharacterized protein</fullName>
    </submittedName>
</protein>
<evidence type="ECO:0000256" key="1">
    <source>
        <dbReference type="SAM" id="Phobius"/>
    </source>
</evidence>
<reference evidence="3 4" key="1">
    <citation type="submission" date="2016-11" db="EMBL/GenBank/DDBJ databases">
        <title>The macronuclear genome of Stentor coeruleus: a giant cell with tiny introns.</title>
        <authorList>
            <person name="Slabodnick M."/>
            <person name="Ruby J.G."/>
            <person name="Reiff S.B."/>
            <person name="Swart E.C."/>
            <person name="Gosai S."/>
            <person name="Prabakaran S."/>
            <person name="Witkowska E."/>
            <person name="Larue G.E."/>
            <person name="Fisher S."/>
            <person name="Freeman R.M."/>
            <person name="Gunawardena J."/>
            <person name="Chu W."/>
            <person name="Stover N.A."/>
            <person name="Gregory B.D."/>
            <person name="Nowacki M."/>
            <person name="Derisi J."/>
            <person name="Roy S.W."/>
            <person name="Marshall W.F."/>
            <person name="Sood P."/>
        </authorList>
    </citation>
    <scope>NUCLEOTIDE SEQUENCE [LARGE SCALE GENOMIC DNA]</scope>
    <source>
        <strain evidence="3">WM001</strain>
    </source>
</reference>
<comment type="caution">
    <text evidence="3">The sequence shown here is derived from an EMBL/GenBank/DDBJ whole genome shotgun (WGS) entry which is preliminary data.</text>
</comment>
<sequence length="154" mass="17163">MDLIVFCVLIYLVTVQGVICDTICITLCDPDGPNGCGSYCCPDYETLVKDLECKEDLVCTDYSESQLECYSSCLFNSGNLALGQICDSDCNKKCQSDDACLEECKISSCKAPTSLYFVVFIGFLLTLIVLRKCFAYCYTDVVKENRPNYSIIRT</sequence>
<evidence type="ECO:0000256" key="2">
    <source>
        <dbReference type="SAM" id="SignalP"/>
    </source>
</evidence>
<accession>A0A1R2C182</accession>
<keyword evidence="1" id="KW-0812">Transmembrane</keyword>
<dbReference type="Proteomes" id="UP000187209">
    <property type="component" value="Unassembled WGS sequence"/>
</dbReference>
<evidence type="ECO:0000313" key="4">
    <source>
        <dbReference type="Proteomes" id="UP000187209"/>
    </source>
</evidence>
<gene>
    <name evidence="3" type="ORF">SteCoe_16482</name>
</gene>
<dbReference type="EMBL" id="MPUH01000329">
    <property type="protein sequence ID" value="OMJ82719.1"/>
    <property type="molecule type" value="Genomic_DNA"/>
</dbReference>
<organism evidence="3 4">
    <name type="scientific">Stentor coeruleus</name>
    <dbReference type="NCBI Taxonomy" id="5963"/>
    <lineage>
        <taxon>Eukaryota</taxon>
        <taxon>Sar</taxon>
        <taxon>Alveolata</taxon>
        <taxon>Ciliophora</taxon>
        <taxon>Postciliodesmatophora</taxon>
        <taxon>Heterotrichea</taxon>
        <taxon>Heterotrichida</taxon>
        <taxon>Stentoridae</taxon>
        <taxon>Stentor</taxon>
    </lineage>
</organism>
<keyword evidence="1" id="KW-0472">Membrane</keyword>
<feature type="signal peptide" evidence="2">
    <location>
        <begin position="1"/>
        <end position="20"/>
    </location>
</feature>
<proteinExistence type="predicted"/>
<keyword evidence="4" id="KW-1185">Reference proteome</keyword>
<evidence type="ECO:0000313" key="3">
    <source>
        <dbReference type="EMBL" id="OMJ82719.1"/>
    </source>
</evidence>
<keyword evidence="1" id="KW-1133">Transmembrane helix</keyword>